<evidence type="ECO:0000313" key="1">
    <source>
        <dbReference type="EMBL" id="CAG8539006.1"/>
    </source>
</evidence>
<comment type="caution">
    <text evidence="1">The sequence shown here is derived from an EMBL/GenBank/DDBJ whole genome shotgun (WGS) entry which is preliminary data.</text>
</comment>
<proteinExistence type="predicted"/>
<reference evidence="1" key="1">
    <citation type="submission" date="2021-06" db="EMBL/GenBank/DDBJ databases">
        <authorList>
            <person name="Kallberg Y."/>
            <person name="Tangrot J."/>
            <person name="Rosling A."/>
        </authorList>
    </citation>
    <scope>NUCLEOTIDE SEQUENCE</scope>
    <source>
        <strain evidence="1">FL130A</strain>
    </source>
</reference>
<feature type="non-terminal residue" evidence="1">
    <location>
        <position position="157"/>
    </location>
</feature>
<dbReference type="OrthoDB" id="2421681at2759"/>
<dbReference type="EMBL" id="CAJVPS010001462">
    <property type="protein sequence ID" value="CAG8539006.1"/>
    <property type="molecule type" value="Genomic_DNA"/>
</dbReference>
<sequence>KRHFDMVHNENIATRRAQERCRNRTPPSPLGVFLIMKPTSPLRLRLLKQNQLNYINIRANDFMKDDLEALRVKFQPASKDHIIPNGKVEEFPEQYVCSKINRDMLDKAGFKVQEISDFSFLSFEHFLINRISSRETHQKYPSPALMPWLMICFVLPD</sequence>
<accession>A0A9N9AQB7</accession>
<gene>
    <name evidence="1" type="ORF">ALEPTO_LOCUS5314</name>
</gene>
<protein>
    <submittedName>
        <fullName evidence="1">3002_t:CDS:1</fullName>
    </submittedName>
</protein>
<keyword evidence="2" id="KW-1185">Reference proteome</keyword>
<evidence type="ECO:0000313" key="2">
    <source>
        <dbReference type="Proteomes" id="UP000789508"/>
    </source>
</evidence>
<name>A0A9N9AQB7_9GLOM</name>
<dbReference type="AlphaFoldDB" id="A0A9N9AQB7"/>
<organism evidence="1 2">
    <name type="scientific">Ambispora leptoticha</name>
    <dbReference type="NCBI Taxonomy" id="144679"/>
    <lineage>
        <taxon>Eukaryota</taxon>
        <taxon>Fungi</taxon>
        <taxon>Fungi incertae sedis</taxon>
        <taxon>Mucoromycota</taxon>
        <taxon>Glomeromycotina</taxon>
        <taxon>Glomeromycetes</taxon>
        <taxon>Archaeosporales</taxon>
        <taxon>Ambisporaceae</taxon>
        <taxon>Ambispora</taxon>
    </lineage>
</organism>
<dbReference type="Proteomes" id="UP000789508">
    <property type="component" value="Unassembled WGS sequence"/>
</dbReference>